<dbReference type="EMBL" id="CP046565">
    <property type="protein sequence ID" value="QJD30858.1"/>
    <property type="molecule type" value="Genomic_DNA"/>
</dbReference>
<dbReference type="KEGG" id="metu:GNH96_13370"/>
<keyword evidence="2" id="KW-1185">Reference proteome</keyword>
<evidence type="ECO:0000313" key="1">
    <source>
        <dbReference type="EMBL" id="QJD30858.1"/>
    </source>
</evidence>
<organism evidence="1 2">
    <name type="scientific">Methylococcus geothermalis</name>
    <dbReference type="NCBI Taxonomy" id="2681310"/>
    <lineage>
        <taxon>Bacteria</taxon>
        <taxon>Pseudomonadati</taxon>
        <taxon>Pseudomonadota</taxon>
        <taxon>Gammaproteobacteria</taxon>
        <taxon>Methylococcales</taxon>
        <taxon>Methylococcaceae</taxon>
        <taxon>Methylococcus</taxon>
    </lineage>
</organism>
<name>A0A858QAE8_9GAMM</name>
<dbReference type="RefSeq" id="WP_169604133.1">
    <property type="nucleotide sequence ID" value="NZ_CP046565.1"/>
</dbReference>
<sequence>MACPWIATVPGAGNEIVVLEPMGGFDALVFEAGWGIINSPDRITIF</sequence>
<accession>A0A858QAE8</accession>
<dbReference type="AlphaFoldDB" id="A0A858QAE8"/>
<reference evidence="2" key="1">
    <citation type="submission" date="2019-12" db="EMBL/GenBank/DDBJ databases">
        <authorList>
            <person name="Awala S.I."/>
            <person name="Rhee S.K."/>
        </authorList>
    </citation>
    <scope>NUCLEOTIDE SEQUENCE [LARGE SCALE GENOMIC DNA]</scope>
    <source>
        <strain evidence="2">IM1</strain>
    </source>
</reference>
<protein>
    <submittedName>
        <fullName evidence="1">Uncharacterized protein</fullName>
    </submittedName>
</protein>
<proteinExistence type="predicted"/>
<evidence type="ECO:0000313" key="2">
    <source>
        <dbReference type="Proteomes" id="UP000503004"/>
    </source>
</evidence>
<dbReference type="Proteomes" id="UP000503004">
    <property type="component" value="Chromosome"/>
</dbReference>
<gene>
    <name evidence="1" type="ORF">GNH96_13370</name>
</gene>